<dbReference type="InterPro" id="IPR018378">
    <property type="entry name" value="C-type_lectin_CS"/>
</dbReference>
<evidence type="ECO:0000256" key="1">
    <source>
        <dbReference type="ARBA" id="ARBA00022734"/>
    </source>
</evidence>
<evidence type="ECO:0000259" key="4">
    <source>
        <dbReference type="PROSITE" id="PS50041"/>
    </source>
</evidence>
<evidence type="ECO:0000313" key="6">
    <source>
        <dbReference type="RefSeq" id="XP_022082062.1"/>
    </source>
</evidence>
<dbReference type="InterPro" id="IPR016186">
    <property type="entry name" value="C-type_lectin-like/link_sf"/>
</dbReference>
<sequence length="698" mass="77431">MKWFLLSGLFFFLPTVFSQRCPTGWSLYQDNCYRLFTDGKTQNDARIACQQDQGDLAIITSVEMNSFLADFTEAAGAYAWIGLTDTQTEGTFEWIDGTPLDPALNVLWGSSAPNNDNNEDCVVLRANRVWNDVSCFTTKKRICQRPNDAPLRCDEANGWVSAGGKCHKFQDLANAWDDARRYCQERDGDLISIQSSEEQNLAFVLAQVNQESIWIGATDKVIGICGFGTAASHWFFSLGGNCVGILDTSNNGEWSTAPCTSQRKFICEKDEGVCPSGWRIHGGQCYQFNTYSAMSWTDAKHTCEVQGAFLASIFSEDENMFIVHQFDDLTSIGITDVWIGISDYTTDGQFAWAEGASASYTKWNAGMPVNTPNQPDCGTIYVGDSTGSWSSANCFRPQSFVCKIPVGQPVSPLNPISGVGNCPTEWNLFGDSCYFIDSSPTLFHDAESICEARGAKLASIHSAEEQSYLSLRTSMMNTNLWIGLHDQSNEGNFEWLDNTPLDFTNWNTGEPNDYGNGEDCVHLRTDELQAGTWNDQACDVSYGYICKKDKACEILDTTSTDDNYSYRYHPSQANVERVEFKVKAGSDVHIGLSATSSNQPAMYEIVICGWGNTHSAIRRCSQCQNLVYVSTPNFLSANEFRGFWVNYDMSTGQLDVGKEGQADAFMSWTDPSPLDVKYVGYSTGFGHAGEFQFCNLCE</sequence>
<reference evidence="6" key="1">
    <citation type="submission" date="2025-08" db="UniProtKB">
        <authorList>
            <consortium name="RefSeq"/>
        </authorList>
    </citation>
    <scope>IDENTIFICATION</scope>
</reference>
<keyword evidence="3" id="KW-0732">Signal</keyword>
<feature type="signal peptide" evidence="3">
    <location>
        <begin position="1"/>
        <end position="18"/>
    </location>
</feature>
<dbReference type="CDD" id="cd00037">
    <property type="entry name" value="CLECT"/>
    <property type="match status" value="2"/>
</dbReference>
<accession>A0A8B7XPG4</accession>
<keyword evidence="1" id="KW-0430">Lectin</keyword>
<protein>
    <submittedName>
        <fullName evidence="6">Secretory phospholipase A2 receptor-like</fullName>
    </submittedName>
</protein>
<dbReference type="OrthoDB" id="441660at2759"/>
<dbReference type="OMA" id="YWVDIRD"/>
<keyword evidence="2" id="KW-1015">Disulfide bond</keyword>
<feature type="domain" description="C-type lectin" evidence="4">
    <location>
        <begin position="281"/>
        <end position="403"/>
    </location>
</feature>
<dbReference type="SUPFAM" id="SSF56436">
    <property type="entry name" value="C-type lectin-like"/>
    <property type="match status" value="4"/>
</dbReference>
<dbReference type="InterPro" id="IPR001304">
    <property type="entry name" value="C-type_lectin-like"/>
</dbReference>
<feature type="domain" description="C-type lectin" evidence="4">
    <location>
        <begin position="162"/>
        <end position="268"/>
    </location>
</feature>
<dbReference type="SMART" id="SM00034">
    <property type="entry name" value="CLECT"/>
    <property type="match status" value="4"/>
</dbReference>
<dbReference type="GeneID" id="110974597"/>
<dbReference type="PANTHER" id="PTHR22803">
    <property type="entry name" value="MANNOSE, PHOSPHOLIPASE, LECTIN RECEPTOR RELATED"/>
    <property type="match status" value="1"/>
</dbReference>
<feature type="domain" description="C-type lectin" evidence="4">
    <location>
        <begin position="429"/>
        <end position="547"/>
    </location>
</feature>
<feature type="chain" id="PRO_5034717097" evidence="3">
    <location>
        <begin position="19"/>
        <end position="698"/>
    </location>
</feature>
<feature type="domain" description="C-type lectin" evidence="4">
    <location>
        <begin position="28"/>
        <end position="144"/>
    </location>
</feature>
<dbReference type="Gene3D" id="3.10.100.10">
    <property type="entry name" value="Mannose-Binding Protein A, subunit A"/>
    <property type="match status" value="4"/>
</dbReference>
<dbReference type="InterPro" id="IPR016187">
    <property type="entry name" value="CTDL_fold"/>
</dbReference>
<dbReference type="GO" id="GO:0030246">
    <property type="term" value="F:carbohydrate binding"/>
    <property type="evidence" value="ECO:0007669"/>
    <property type="project" value="UniProtKB-KW"/>
</dbReference>
<dbReference type="InterPro" id="IPR050111">
    <property type="entry name" value="C-type_lectin/snaclec_domain"/>
</dbReference>
<dbReference type="Pfam" id="PF12248">
    <property type="entry name" value="Methyltransf_FA"/>
    <property type="match status" value="1"/>
</dbReference>
<dbReference type="Pfam" id="PF00059">
    <property type="entry name" value="Lectin_C"/>
    <property type="match status" value="4"/>
</dbReference>
<dbReference type="CDD" id="cd03590">
    <property type="entry name" value="CLECT_DC-SIGN_like"/>
    <property type="match status" value="1"/>
</dbReference>
<name>A0A8B7XPG4_ACAPL</name>
<dbReference type="Proteomes" id="UP000694845">
    <property type="component" value="Unplaced"/>
</dbReference>
<dbReference type="PROSITE" id="PS00615">
    <property type="entry name" value="C_TYPE_LECTIN_1"/>
    <property type="match status" value="2"/>
</dbReference>
<dbReference type="InterPro" id="IPR033989">
    <property type="entry name" value="CD209-like_CTLD"/>
</dbReference>
<dbReference type="AlphaFoldDB" id="A0A8B7XPG4"/>
<dbReference type="KEGG" id="aplc:110974597"/>
<keyword evidence="5" id="KW-1185">Reference proteome</keyword>
<dbReference type="RefSeq" id="XP_022082062.1">
    <property type="nucleotide sequence ID" value="XM_022226370.1"/>
</dbReference>
<proteinExistence type="predicted"/>
<evidence type="ECO:0000256" key="3">
    <source>
        <dbReference type="SAM" id="SignalP"/>
    </source>
</evidence>
<dbReference type="PROSITE" id="PS50041">
    <property type="entry name" value="C_TYPE_LECTIN_2"/>
    <property type="match status" value="4"/>
</dbReference>
<organism evidence="5 6">
    <name type="scientific">Acanthaster planci</name>
    <name type="common">Crown-of-thorns starfish</name>
    <dbReference type="NCBI Taxonomy" id="133434"/>
    <lineage>
        <taxon>Eukaryota</taxon>
        <taxon>Metazoa</taxon>
        <taxon>Echinodermata</taxon>
        <taxon>Eleutherozoa</taxon>
        <taxon>Asterozoa</taxon>
        <taxon>Asteroidea</taxon>
        <taxon>Valvatacea</taxon>
        <taxon>Valvatida</taxon>
        <taxon>Acanthasteridae</taxon>
        <taxon>Acanthaster</taxon>
    </lineage>
</organism>
<dbReference type="InterPro" id="IPR022041">
    <property type="entry name" value="Methyltransf_FA"/>
</dbReference>
<gene>
    <name evidence="6" type="primary">LOC110974597</name>
</gene>
<evidence type="ECO:0000256" key="2">
    <source>
        <dbReference type="ARBA" id="ARBA00023157"/>
    </source>
</evidence>
<evidence type="ECO:0000313" key="5">
    <source>
        <dbReference type="Proteomes" id="UP000694845"/>
    </source>
</evidence>